<keyword evidence="3" id="KW-0521">NADP</keyword>
<dbReference type="GO" id="GO:0050661">
    <property type="term" value="F:NADP binding"/>
    <property type="evidence" value="ECO:0007669"/>
    <property type="project" value="InterPro"/>
</dbReference>
<dbReference type="Proteomes" id="UP000527355">
    <property type="component" value="Unassembled WGS sequence"/>
</dbReference>
<dbReference type="GO" id="GO:0004345">
    <property type="term" value="F:glucose-6-phosphate dehydrogenase activity"/>
    <property type="evidence" value="ECO:0007669"/>
    <property type="project" value="UniProtKB-EC"/>
</dbReference>
<protein>
    <recommendedName>
        <fullName evidence="2">glucose-6-phosphate dehydrogenase (NADP(+))</fullName>
        <ecNumber evidence="2">1.1.1.49</ecNumber>
    </recommendedName>
</protein>
<feature type="region of interest" description="Disordered" evidence="7">
    <location>
        <begin position="199"/>
        <end position="222"/>
    </location>
</feature>
<accession>A0A7J7XHH7</accession>
<evidence type="ECO:0000256" key="4">
    <source>
        <dbReference type="ARBA" id="ARBA00023002"/>
    </source>
</evidence>
<evidence type="ECO:0000256" key="5">
    <source>
        <dbReference type="ARBA" id="ARBA00023277"/>
    </source>
</evidence>
<comment type="pathway">
    <text evidence="1">Carbohydrate degradation; pentose phosphate pathway.</text>
</comment>
<keyword evidence="10" id="KW-1185">Reference proteome</keyword>
<dbReference type="PANTHER" id="PTHR23429:SF0">
    <property type="entry name" value="GLUCOSE-6-PHOSPHATE 1-DEHYDROGENASE"/>
    <property type="match status" value="1"/>
</dbReference>
<evidence type="ECO:0000313" key="10">
    <source>
        <dbReference type="Proteomes" id="UP000527355"/>
    </source>
</evidence>
<dbReference type="Gene3D" id="3.30.360.10">
    <property type="entry name" value="Dihydrodipicolinate Reductase, domain 2"/>
    <property type="match status" value="1"/>
</dbReference>
<dbReference type="InterPro" id="IPR001282">
    <property type="entry name" value="G6P_DH"/>
</dbReference>
<keyword evidence="5" id="KW-0119">Carbohydrate metabolism</keyword>
<feature type="domain" description="Glucose-6-phosphate dehydrogenase C-terminal" evidence="8">
    <location>
        <begin position="54"/>
        <end position="115"/>
    </location>
</feature>
<evidence type="ECO:0000256" key="2">
    <source>
        <dbReference type="ARBA" id="ARBA00013019"/>
    </source>
</evidence>
<dbReference type="InterPro" id="IPR022675">
    <property type="entry name" value="G6P_DH_C"/>
</dbReference>
<evidence type="ECO:0000256" key="7">
    <source>
        <dbReference type="SAM" id="MobiDB-lite"/>
    </source>
</evidence>
<dbReference type="GO" id="GO:0006006">
    <property type="term" value="P:glucose metabolic process"/>
    <property type="evidence" value="ECO:0007669"/>
    <property type="project" value="InterPro"/>
</dbReference>
<dbReference type="SUPFAM" id="SSF55347">
    <property type="entry name" value="Glyceraldehyde-3-phosphate dehydrogenase-like, C-terminal domain"/>
    <property type="match status" value="1"/>
</dbReference>
<dbReference type="PANTHER" id="PTHR23429">
    <property type="entry name" value="GLUCOSE-6-PHOSPHATE 1-DEHYDROGENASE G6PD"/>
    <property type="match status" value="1"/>
</dbReference>
<dbReference type="GO" id="GO:0005829">
    <property type="term" value="C:cytosol"/>
    <property type="evidence" value="ECO:0007669"/>
    <property type="project" value="TreeGrafter"/>
</dbReference>
<evidence type="ECO:0000313" key="9">
    <source>
        <dbReference type="EMBL" id="KAF6349153.1"/>
    </source>
</evidence>
<name>A0A7J7XHH7_MYOMY</name>
<gene>
    <name evidence="9" type="ORF">mMyoMyo1_011709</name>
</gene>
<dbReference type="EMBL" id="JABWUV010000006">
    <property type="protein sequence ID" value="KAF6349153.1"/>
    <property type="molecule type" value="Genomic_DNA"/>
</dbReference>
<comment type="catalytic activity">
    <reaction evidence="6">
        <text>D-glucose 6-phosphate + NADP(+) = 6-phospho-D-glucono-1,5-lactone + NADPH + H(+)</text>
        <dbReference type="Rhea" id="RHEA:15841"/>
        <dbReference type="ChEBI" id="CHEBI:15378"/>
        <dbReference type="ChEBI" id="CHEBI:57783"/>
        <dbReference type="ChEBI" id="CHEBI:57955"/>
        <dbReference type="ChEBI" id="CHEBI:58349"/>
        <dbReference type="ChEBI" id="CHEBI:61548"/>
        <dbReference type="EC" id="1.1.1.49"/>
    </reaction>
    <physiologicalReaction direction="left-to-right" evidence="6">
        <dbReference type="Rhea" id="RHEA:15842"/>
    </physiologicalReaction>
</comment>
<dbReference type="GO" id="GO:0009051">
    <property type="term" value="P:pentose-phosphate shunt, oxidative branch"/>
    <property type="evidence" value="ECO:0007669"/>
    <property type="project" value="TreeGrafter"/>
</dbReference>
<reference evidence="9 10" key="1">
    <citation type="journal article" date="2020" name="Nature">
        <title>Six reference-quality genomes reveal evolution of bat adaptations.</title>
        <authorList>
            <person name="Jebb D."/>
            <person name="Huang Z."/>
            <person name="Pippel M."/>
            <person name="Hughes G.M."/>
            <person name="Lavrichenko K."/>
            <person name="Devanna P."/>
            <person name="Winkler S."/>
            <person name="Jermiin L.S."/>
            <person name="Skirmuntt E.C."/>
            <person name="Katzourakis A."/>
            <person name="Burkitt-Gray L."/>
            <person name="Ray D.A."/>
            <person name="Sullivan K.A.M."/>
            <person name="Roscito J.G."/>
            <person name="Kirilenko B.M."/>
            <person name="Davalos L.M."/>
            <person name="Corthals A.P."/>
            <person name="Power M.L."/>
            <person name="Jones G."/>
            <person name="Ransome R.D."/>
            <person name="Dechmann D.K.N."/>
            <person name="Locatelli A.G."/>
            <person name="Puechmaille S.J."/>
            <person name="Fedrigo O."/>
            <person name="Jarvis E.D."/>
            <person name="Hiller M."/>
            <person name="Vernes S.C."/>
            <person name="Myers E.W."/>
            <person name="Teeling E.C."/>
        </authorList>
    </citation>
    <scope>NUCLEOTIDE SEQUENCE [LARGE SCALE GENOMIC DNA]</scope>
    <source>
        <strain evidence="9">MMyoMyo1</strain>
        <tissue evidence="9">Flight muscle</tissue>
    </source>
</reference>
<dbReference type="PRINTS" id="PR00079">
    <property type="entry name" value="G6PDHDRGNASE"/>
</dbReference>
<dbReference type="Pfam" id="PF02781">
    <property type="entry name" value="G6PD_C"/>
    <property type="match status" value="1"/>
</dbReference>
<comment type="caution">
    <text evidence="9">The sequence shown here is derived from an EMBL/GenBank/DDBJ whole genome shotgun (WGS) entry which is preliminary data.</text>
</comment>
<evidence type="ECO:0000259" key="8">
    <source>
        <dbReference type="Pfam" id="PF02781"/>
    </source>
</evidence>
<feature type="region of interest" description="Disordered" evidence="7">
    <location>
        <begin position="27"/>
        <end position="47"/>
    </location>
</feature>
<evidence type="ECO:0000256" key="6">
    <source>
        <dbReference type="ARBA" id="ARBA00047696"/>
    </source>
</evidence>
<sequence length="222" mass="24393">MEEPFRRNLNALQPASHPYLSPILRGLDLPHQPLPGQEDGPESHGAEVCQQDLGPVWSQDNIVNSTLTCKERLGTESCGSYFDEFGLILQVMQNRLLQMLCLVAMEKPVSTDSKEGQRVEMYLRGVGEQRCPGPCRGNLTEDEATEGYLDLRAELPFILLRCKALHTCKTEPWLQFHDAADSSQQRARAVSCRPVGSARACTATGGPGSPAGSSDPRIQSRT</sequence>
<dbReference type="VEuPathDB" id="HostDB:GeneID_118653689"/>
<dbReference type="AlphaFoldDB" id="A0A7J7XHH7"/>
<evidence type="ECO:0000256" key="1">
    <source>
        <dbReference type="ARBA" id="ARBA00004959"/>
    </source>
</evidence>
<organism evidence="9 10">
    <name type="scientific">Myotis myotis</name>
    <name type="common">Greater mouse-eared bat</name>
    <name type="synonym">Vespertilio myotis</name>
    <dbReference type="NCBI Taxonomy" id="51298"/>
    <lineage>
        <taxon>Eukaryota</taxon>
        <taxon>Metazoa</taxon>
        <taxon>Chordata</taxon>
        <taxon>Craniata</taxon>
        <taxon>Vertebrata</taxon>
        <taxon>Euteleostomi</taxon>
        <taxon>Mammalia</taxon>
        <taxon>Eutheria</taxon>
        <taxon>Laurasiatheria</taxon>
        <taxon>Chiroptera</taxon>
        <taxon>Yangochiroptera</taxon>
        <taxon>Vespertilionidae</taxon>
        <taxon>Myotis</taxon>
    </lineage>
</organism>
<proteinExistence type="predicted"/>
<evidence type="ECO:0000256" key="3">
    <source>
        <dbReference type="ARBA" id="ARBA00022857"/>
    </source>
</evidence>
<keyword evidence="4" id="KW-0560">Oxidoreductase</keyword>
<dbReference type="EC" id="1.1.1.49" evidence="2"/>